<feature type="transmembrane region" description="Helical" evidence="7">
    <location>
        <begin position="173"/>
        <end position="195"/>
    </location>
</feature>
<dbReference type="PANTHER" id="PTHR42718">
    <property type="entry name" value="MAJOR FACILITATOR SUPERFAMILY MULTIDRUG TRANSPORTER MFSC"/>
    <property type="match status" value="1"/>
</dbReference>
<dbReference type="InterPro" id="IPR011701">
    <property type="entry name" value="MFS"/>
</dbReference>
<dbReference type="Proteomes" id="UP001238805">
    <property type="component" value="Chromosome"/>
</dbReference>
<keyword evidence="6 7" id="KW-0472">Membrane</keyword>
<evidence type="ECO:0000313" key="9">
    <source>
        <dbReference type="EMBL" id="WIM69564.1"/>
    </source>
</evidence>
<evidence type="ECO:0000256" key="1">
    <source>
        <dbReference type="ARBA" id="ARBA00004651"/>
    </source>
</evidence>
<dbReference type="PANTHER" id="PTHR42718:SF42">
    <property type="entry name" value="EXPORT PROTEIN"/>
    <property type="match status" value="1"/>
</dbReference>
<feature type="transmembrane region" description="Helical" evidence="7">
    <location>
        <begin position="117"/>
        <end position="137"/>
    </location>
</feature>
<sequence>MTSPMDNSASTVLPKPQAWRALAALCLGFFMILVDQTIIAVATPALQRELGASLNQVVWVTSIYLLCIVVPLFFTGRLGDRFGQRTVYQVGIAVFTLAAVAGAFAPSIEVLIATRAVQGLGAAILTPQTMSVINRVFAREHRGAALGVWGAVGSVASLVGPVLGGFIVGTVGWQGIFLLHVPVGITALILAGLWVPRLPTYARRIDAPSVAVSILGMTALVFAIQQGPEFGWPAWSVALLLSGLVLIALFIRLQATATRRGSEPLVPLEIFRNRNYSIGTFSIAMMGFTVSSMMLPIMVWLQEGRGLTSGQAGLMMVPMAVVAMIGSPIVGPLADRYHPRIMSMIGFGTVTGALLLAWAIMRIDAPVTLFLLPIALFGLGSAFVWAPNSATAMRDVDIAHMGAASGVYNTTRQTGAVLGAAAVGAAMQVGAEQLGVVDGMANALLLPSLALFLGFLSVAFFRRTSPSPPVAGERARG</sequence>
<keyword evidence="3" id="KW-1003">Cell membrane</keyword>
<evidence type="ECO:0000256" key="3">
    <source>
        <dbReference type="ARBA" id="ARBA00022475"/>
    </source>
</evidence>
<keyword evidence="10" id="KW-1185">Reference proteome</keyword>
<dbReference type="CDD" id="cd17321">
    <property type="entry name" value="MFS_MMR_MDR_like"/>
    <property type="match status" value="1"/>
</dbReference>
<keyword evidence="2" id="KW-0813">Transport</keyword>
<organism evidence="9 10">
    <name type="scientific">Corynebacterium suedekumii</name>
    <dbReference type="NCBI Taxonomy" id="3049801"/>
    <lineage>
        <taxon>Bacteria</taxon>
        <taxon>Bacillati</taxon>
        <taxon>Actinomycetota</taxon>
        <taxon>Actinomycetes</taxon>
        <taxon>Mycobacteriales</taxon>
        <taxon>Corynebacteriaceae</taxon>
        <taxon>Corynebacterium</taxon>
    </lineage>
</organism>
<accession>A0ABY8VIU0</accession>
<dbReference type="PROSITE" id="PS50850">
    <property type="entry name" value="MFS"/>
    <property type="match status" value="1"/>
</dbReference>
<protein>
    <submittedName>
        <fullName evidence="9">DHA2 family efflux MFS transporter permease subunit</fullName>
    </submittedName>
</protein>
<feature type="transmembrane region" description="Helical" evidence="7">
    <location>
        <begin position="207"/>
        <end position="226"/>
    </location>
</feature>
<feature type="domain" description="Major facilitator superfamily (MFS) profile" evidence="8">
    <location>
        <begin position="21"/>
        <end position="466"/>
    </location>
</feature>
<dbReference type="EMBL" id="CP126970">
    <property type="protein sequence ID" value="WIM69564.1"/>
    <property type="molecule type" value="Genomic_DNA"/>
</dbReference>
<feature type="transmembrane region" description="Helical" evidence="7">
    <location>
        <begin position="367"/>
        <end position="386"/>
    </location>
</feature>
<dbReference type="Gene3D" id="1.20.1250.20">
    <property type="entry name" value="MFS general substrate transporter like domains"/>
    <property type="match status" value="1"/>
</dbReference>
<feature type="transmembrane region" description="Helical" evidence="7">
    <location>
        <begin position="86"/>
        <end position="105"/>
    </location>
</feature>
<name>A0ABY8VIU0_9CORY</name>
<proteinExistence type="predicted"/>
<comment type="subcellular location">
    <subcellularLocation>
        <location evidence="1">Cell membrane</location>
        <topology evidence="1">Multi-pass membrane protein</topology>
    </subcellularLocation>
</comment>
<feature type="transmembrane region" description="Helical" evidence="7">
    <location>
        <begin position="276"/>
        <end position="301"/>
    </location>
</feature>
<dbReference type="Pfam" id="PF07690">
    <property type="entry name" value="MFS_1"/>
    <property type="match status" value="1"/>
</dbReference>
<gene>
    <name evidence="9" type="ORF">QP029_09945</name>
</gene>
<keyword evidence="4 7" id="KW-0812">Transmembrane</keyword>
<dbReference type="RefSeq" id="WP_284874158.1">
    <property type="nucleotide sequence ID" value="NZ_CP126970.1"/>
</dbReference>
<dbReference type="NCBIfam" id="TIGR00711">
    <property type="entry name" value="efflux_EmrB"/>
    <property type="match status" value="1"/>
</dbReference>
<keyword evidence="5 7" id="KW-1133">Transmembrane helix</keyword>
<feature type="transmembrane region" description="Helical" evidence="7">
    <location>
        <begin position="21"/>
        <end position="45"/>
    </location>
</feature>
<feature type="transmembrane region" description="Helical" evidence="7">
    <location>
        <begin position="144"/>
        <end position="167"/>
    </location>
</feature>
<evidence type="ECO:0000256" key="4">
    <source>
        <dbReference type="ARBA" id="ARBA00022692"/>
    </source>
</evidence>
<feature type="transmembrane region" description="Helical" evidence="7">
    <location>
        <begin position="313"/>
        <end position="334"/>
    </location>
</feature>
<dbReference type="InterPro" id="IPR036259">
    <property type="entry name" value="MFS_trans_sf"/>
</dbReference>
<feature type="transmembrane region" description="Helical" evidence="7">
    <location>
        <begin position="232"/>
        <end position="255"/>
    </location>
</feature>
<dbReference type="InterPro" id="IPR020846">
    <property type="entry name" value="MFS_dom"/>
</dbReference>
<dbReference type="InterPro" id="IPR004638">
    <property type="entry name" value="EmrB-like"/>
</dbReference>
<evidence type="ECO:0000256" key="5">
    <source>
        <dbReference type="ARBA" id="ARBA00022989"/>
    </source>
</evidence>
<dbReference type="Gene3D" id="1.20.1720.10">
    <property type="entry name" value="Multidrug resistance protein D"/>
    <property type="match status" value="1"/>
</dbReference>
<evidence type="ECO:0000256" key="6">
    <source>
        <dbReference type="ARBA" id="ARBA00023136"/>
    </source>
</evidence>
<evidence type="ECO:0000256" key="7">
    <source>
        <dbReference type="SAM" id="Phobius"/>
    </source>
</evidence>
<evidence type="ECO:0000256" key="2">
    <source>
        <dbReference type="ARBA" id="ARBA00022448"/>
    </source>
</evidence>
<feature type="transmembrane region" description="Helical" evidence="7">
    <location>
        <begin position="57"/>
        <end position="74"/>
    </location>
</feature>
<feature type="transmembrane region" description="Helical" evidence="7">
    <location>
        <begin position="341"/>
        <end position="361"/>
    </location>
</feature>
<evidence type="ECO:0000313" key="10">
    <source>
        <dbReference type="Proteomes" id="UP001238805"/>
    </source>
</evidence>
<reference evidence="9 10" key="1">
    <citation type="submission" date="2023-05" db="EMBL/GenBank/DDBJ databases">
        <title>Corynebacterium suedekumii sp. nov. and Corynebacterium breve sp. nov. isolated from raw cow's milk.</title>
        <authorList>
            <person name="Baer M.K."/>
            <person name="Mehl L."/>
            <person name="Hellmuth R."/>
            <person name="Marke G."/>
            <person name="Lipski A."/>
        </authorList>
    </citation>
    <scope>NUCLEOTIDE SEQUENCE [LARGE SCALE GENOMIC DNA]</scope>
    <source>
        <strain evidence="9 10">LM112</strain>
    </source>
</reference>
<dbReference type="PRINTS" id="PR01036">
    <property type="entry name" value="TCRTETB"/>
</dbReference>
<dbReference type="SUPFAM" id="SSF103473">
    <property type="entry name" value="MFS general substrate transporter"/>
    <property type="match status" value="1"/>
</dbReference>
<evidence type="ECO:0000259" key="8">
    <source>
        <dbReference type="PROSITE" id="PS50850"/>
    </source>
</evidence>
<feature type="transmembrane region" description="Helical" evidence="7">
    <location>
        <begin position="443"/>
        <end position="461"/>
    </location>
</feature>